<gene>
    <name evidence="1" type="ORF">S12H4_35982</name>
</gene>
<protein>
    <submittedName>
        <fullName evidence="1">Uncharacterized protein</fullName>
    </submittedName>
</protein>
<dbReference type="AlphaFoldDB" id="X1S6U3"/>
<proteinExistence type="predicted"/>
<accession>X1S6U3</accession>
<reference evidence="1" key="1">
    <citation type="journal article" date="2014" name="Front. Microbiol.">
        <title>High frequency of phylogenetically diverse reductive dehalogenase-homologous genes in deep subseafloor sedimentary metagenomes.</title>
        <authorList>
            <person name="Kawai M."/>
            <person name="Futagami T."/>
            <person name="Toyoda A."/>
            <person name="Takaki Y."/>
            <person name="Nishi S."/>
            <person name="Hori S."/>
            <person name="Arai W."/>
            <person name="Tsubouchi T."/>
            <person name="Morono Y."/>
            <person name="Uchiyama I."/>
            <person name="Ito T."/>
            <person name="Fujiyama A."/>
            <person name="Inagaki F."/>
            <person name="Takami H."/>
        </authorList>
    </citation>
    <scope>NUCLEOTIDE SEQUENCE</scope>
    <source>
        <strain evidence="1">Expedition CK06-06</strain>
    </source>
</reference>
<organism evidence="1">
    <name type="scientific">marine sediment metagenome</name>
    <dbReference type="NCBI Taxonomy" id="412755"/>
    <lineage>
        <taxon>unclassified sequences</taxon>
        <taxon>metagenomes</taxon>
        <taxon>ecological metagenomes</taxon>
    </lineage>
</organism>
<comment type="caution">
    <text evidence="1">The sequence shown here is derived from an EMBL/GenBank/DDBJ whole genome shotgun (WGS) entry which is preliminary data.</text>
</comment>
<sequence length="59" mass="6682">MNKIFRCKSHNIVLRIDDKGNRHFDTPPGSWGGLPRCQILLLNPVTEGKFGDCEIEKVS</sequence>
<name>X1S6U3_9ZZZZ</name>
<evidence type="ECO:0000313" key="1">
    <source>
        <dbReference type="EMBL" id="GAI88628.1"/>
    </source>
</evidence>
<dbReference type="EMBL" id="BARW01021421">
    <property type="protein sequence ID" value="GAI88628.1"/>
    <property type="molecule type" value="Genomic_DNA"/>
</dbReference>